<organism evidence="1 2">
    <name type="scientific">Moraxella bovis</name>
    <dbReference type="NCBI Taxonomy" id="476"/>
    <lineage>
        <taxon>Bacteria</taxon>
        <taxon>Pseudomonadati</taxon>
        <taxon>Pseudomonadota</taxon>
        <taxon>Gammaproteobacteria</taxon>
        <taxon>Moraxellales</taxon>
        <taxon>Moraxellaceae</taxon>
        <taxon>Moraxella</taxon>
    </lineage>
</organism>
<sequence length="62" mass="7210">MKYDHMSKHDIASLARENLHWVSTLITLAKKNGAYSETLLDIAEYLSDTHYCDFDEMANEMK</sequence>
<name>A0A378PYX8_MORBO</name>
<reference evidence="1 2" key="1">
    <citation type="submission" date="2018-06" db="EMBL/GenBank/DDBJ databases">
        <authorList>
            <consortium name="Pathogen Informatics"/>
            <person name="Doyle S."/>
        </authorList>
    </citation>
    <scope>NUCLEOTIDE SEQUENCE [LARGE SCALE GENOMIC DNA]</scope>
    <source>
        <strain evidence="1 2">NCTC9426</strain>
    </source>
</reference>
<dbReference type="EMBL" id="UGPZ01000003">
    <property type="protein sequence ID" value="STY93803.1"/>
    <property type="molecule type" value="Genomic_DNA"/>
</dbReference>
<dbReference type="Proteomes" id="UP000254133">
    <property type="component" value="Unassembled WGS sequence"/>
</dbReference>
<evidence type="ECO:0000313" key="2">
    <source>
        <dbReference type="Proteomes" id="UP000254133"/>
    </source>
</evidence>
<evidence type="ECO:0000313" key="1">
    <source>
        <dbReference type="EMBL" id="STY93803.1"/>
    </source>
</evidence>
<accession>A0A378PYX8</accession>
<dbReference type="RefSeq" id="WP_115369983.1">
    <property type="nucleotide sequence ID" value="NZ_UGPZ01000003.1"/>
</dbReference>
<gene>
    <name evidence="1" type="ORF">NCTC9426_02537</name>
</gene>
<dbReference type="AlphaFoldDB" id="A0A378PYX8"/>
<proteinExistence type="predicted"/>
<protein>
    <submittedName>
        <fullName evidence="1">Uncharacterized protein</fullName>
    </submittedName>
</protein>